<dbReference type="OrthoDB" id="9786516at2"/>
<dbReference type="PATRIC" id="fig|1121326.3.peg.2679"/>
<dbReference type="STRING" id="1121326.CLMAG_26670"/>
<dbReference type="InterPro" id="IPR024455">
    <property type="entry name" value="Phage_capsid"/>
</dbReference>
<protein>
    <submittedName>
        <fullName evidence="3">Phage capsid family protein</fullName>
    </submittedName>
</protein>
<dbReference type="AlphaFoldDB" id="A0A162TN85"/>
<dbReference type="Proteomes" id="UP000076603">
    <property type="component" value="Unassembled WGS sequence"/>
</dbReference>
<accession>A0A162TN85</accession>
<dbReference type="NCBIfam" id="TIGR01554">
    <property type="entry name" value="major_cap_HK97"/>
    <property type="match status" value="1"/>
</dbReference>
<comment type="subcellular location">
    <subcellularLocation>
        <location evidence="1">Virion</location>
    </subcellularLocation>
</comment>
<dbReference type="RefSeq" id="WP_066622635.1">
    <property type="nucleotide sequence ID" value="NZ_FQXL01000025.1"/>
</dbReference>
<keyword evidence="4" id="KW-1185">Reference proteome</keyword>
<dbReference type="EMBL" id="LWAE01000002">
    <property type="protein sequence ID" value="KZL92853.1"/>
    <property type="molecule type" value="Genomic_DNA"/>
</dbReference>
<reference evidence="3 4" key="1">
    <citation type="submission" date="2016-04" db="EMBL/GenBank/DDBJ databases">
        <title>Genome sequence of Clostridium magnum DSM 2767.</title>
        <authorList>
            <person name="Poehlein A."/>
            <person name="Uhlig R."/>
            <person name="Fischer R."/>
            <person name="Bahl H."/>
            <person name="Daniel R."/>
        </authorList>
    </citation>
    <scope>NUCLEOTIDE SEQUENCE [LARGE SCALE GENOMIC DNA]</scope>
    <source>
        <strain evidence="3 4">DSM 2767</strain>
    </source>
</reference>
<feature type="domain" description="Phage capsid-like C-terminal" evidence="2">
    <location>
        <begin position="124"/>
        <end position="396"/>
    </location>
</feature>
<dbReference type="SUPFAM" id="SSF56563">
    <property type="entry name" value="Major capsid protein gp5"/>
    <property type="match status" value="1"/>
</dbReference>
<dbReference type="InterPro" id="IPR054612">
    <property type="entry name" value="Phage_capsid-like_C"/>
</dbReference>
<dbReference type="Gene3D" id="3.30.2320.10">
    <property type="entry name" value="hypothetical protein PF0899 domain"/>
    <property type="match status" value="1"/>
</dbReference>
<comment type="caution">
    <text evidence="3">The sequence shown here is derived from an EMBL/GenBank/DDBJ whole genome shotgun (WGS) entry which is preliminary data.</text>
</comment>
<evidence type="ECO:0000313" key="3">
    <source>
        <dbReference type="EMBL" id="KZL92853.1"/>
    </source>
</evidence>
<sequence>MSKILELREKRTKAWETAKAFLDTKRGTDGIVSAEDTATYEKMENDVVALGKEIDRLEKQEALDRELSKPLNAPLTTKPAVPGMDTKTGKASDEYKKAFWNVMRSKNPHYDVVNALQVGTDSEGGYLVPDEFERTLVQSLEEENIFRKLAKIIQTSSGDRKIPVVTTHGSASWLDEEELYPDSDEVFGQTSIGAYKLGTFIKVSDELLSDSVFDLQNYISTEFARRIGSKEEEAFFVGDGSGKPTGIFAATGGAQLGVTTAGATAITVDEVIDLFYSLKSPYRKKAVFVMNDATVKTIRKLKDGQGQYLWQPSLTAGTPDMILNRPVYTSAYIPAIEAGAKSIAFGDFGYYWIADRQGRAFKRLNELFATTGQVGFMATQRVDGKLILPEAIKVLQQKA</sequence>
<gene>
    <name evidence="3" type="ORF">CLMAG_26670</name>
</gene>
<evidence type="ECO:0000313" key="4">
    <source>
        <dbReference type="Proteomes" id="UP000076603"/>
    </source>
</evidence>
<evidence type="ECO:0000256" key="1">
    <source>
        <dbReference type="ARBA" id="ARBA00004328"/>
    </source>
</evidence>
<proteinExistence type="predicted"/>
<name>A0A162TN85_9CLOT</name>
<dbReference type="Pfam" id="PF05065">
    <property type="entry name" value="Phage_capsid"/>
    <property type="match status" value="1"/>
</dbReference>
<evidence type="ECO:0000259" key="2">
    <source>
        <dbReference type="Pfam" id="PF05065"/>
    </source>
</evidence>
<dbReference type="Gene3D" id="3.30.2400.10">
    <property type="entry name" value="Major capsid protein gp5"/>
    <property type="match status" value="1"/>
</dbReference>
<organism evidence="3 4">
    <name type="scientific">Clostridium magnum DSM 2767</name>
    <dbReference type="NCBI Taxonomy" id="1121326"/>
    <lineage>
        <taxon>Bacteria</taxon>
        <taxon>Bacillati</taxon>
        <taxon>Bacillota</taxon>
        <taxon>Clostridia</taxon>
        <taxon>Eubacteriales</taxon>
        <taxon>Clostridiaceae</taxon>
        <taxon>Clostridium</taxon>
    </lineage>
</organism>